<keyword evidence="2" id="KW-1185">Reference proteome</keyword>
<evidence type="ECO:0000313" key="2">
    <source>
        <dbReference type="Proteomes" id="UP000184480"/>
    </source>
</evidence>
<dbReference type="InterPro" id="IPR038713">
    <property type="entry name" value="Terminase_Gp1_N_sf"/>
</dbReference>
<dbReference type="EMBL" id="FQUC01000003">
    <property type="protein sequence ID" value="SHE98395.1"/>
    <property type="molecule type" value="Genomic_DNA"/>
</dbReference>
<accession>A0A1M4XY80</accession>
<protein>
    <recommendedName>
        <fullName evidence="3">Terminase small subunit</fullName>
    </recommendedName>
</protein>
<gene>
    <name evidence="1" type="ORF">SAMN05444362_10320</name>
</gene>
<dbReference type="Gene3D" id="1.10.10.1400">
    <property type="entry name" value="Terminase, small subunit, N-terminal DNA-binding domain, HTH motif"/>
    <property type="match status" value="1"/>
</dbReference>
<dbReference type="Proteomes" id="UP000184480">
    <property type="component" value="Unassembled WGS sequence"/>
</dbReference>
<organism evidence="1 2">
    <name type="scientific">Dysgonomonas macrotermitis</name>
    <dbReference type="NCBI Taxonomy" id="1346286"/>
    <lineage>
        <taxon>Bacteria</taxon>
        <taxon>Pseudomonadati</taxon>
        <taxon>Bacteroidota</taxon>
        <taxon>Bacteroidia</taxon>
        <taxon>Bacteroidales</taxon>
        <taxon>Dysgonomonadaceae</taxon>
        <taxon>Dysgonomonas</taxon>
    </lineage>
</organism>
<evidence type="ECO:0008006" key="3">
    <source>
        <dbReference type="Google" id="ProtNLM"/>
    </source>
</evidence>
<evidence type="ECO:0000313" key="1">
    <source>
        <dbReference type="EMBL" id="SHE98395.1"/>
    </source>
</evidence>
<dbReference type="AlphaFoldDB" id="A0A1M4XY80"/>
<dbReference type="STRING" id="1346286.SAMN05444362_10320"/>
<name>A0A1M4XY80_9BACT</name>
<proteinExistence type="predicted"/>
<sequence length="184" mass="21235">MVKKDNKLTTKELAFCDLVLAGWDATKAYRLLHPNSTAKGDSMKVQASRLKTSPHVAEYLTEKELELTFNTIGVNSSSDESLPSSTQSIEDVELDDDYLTRHNQIRRYKAIMDGTKDERIKIACLEAINKLMGYHKDSPTQKEQVVFYLPLTCHLCKYYKEKQEQRKRERVEQLKEEEASTNNN</sequence>
<reference evidence="2" key="1">
    <citation type="submission" date="2016-11" db="EMBL/GenBank/DDBJ databases">
        <authorList>
            <person name="Varghese N."/>
            <person name="Submissions S."/>
        </authorList>
    </citation>
    <scope>NUCLEOTIDE SEQUENCE [LARGE SCALE GENOMIC DNA]</scope>
    <source>
        <strain evidence="2">DSM 27370</strain>
    </source>
</reference>